<dbReference type="OrthoDB" id="27603at2759"/>
<dbReference type="EMBL" id="CP059267">
    <property type="protein sequence ID" value="QLQ77795.1"/>
    <property type="molecule type" value="Genomic_DNA"/>
</dbReference>
<evidence type="ECO:0000313" key="2">
    <source>
        <dbReference type="Proteomes" id="UP000510647"/>
    </source>
</evidence>
<accession>A0A7H9HN64</accession>
<sequence length="312" mass="35190">MSTSWELLAKRLGSKTETRSKKTAIVCAPTVESLKQFEVRCLPNGCNFTNTTMSVLGFSTAEIEIGTRDRSGRQVLELDAYAISFPITAFALEYLKAFVNLKSPDYSVSWFLVLDWTMSNQRFWLQELISSIELLSSNGACIPAGLMTICCLNTDHIYTWQKNTTQWLPDHVEHIQQALRSICLLKKCSLFYYPTLSPSSVLSDFDKDVALNVLLGKLDSIPADLVSTSKLRIPWGCDSIGLIKTVSESFEPSQVLTNEFKEKFGTFIPRVIASSAHNDEMPLEQESIGPYKIDVQHELQKIYDQVQKHIRS</sequence>
<dbReference type="AlphaFoldDB" id="A0A7H9HN64"/>
<reference evidence="1 2" key="1">
    <citation type="submission" date="2020-06" db="EMBL/GenBank/DDBJ databases">
        <title>The yeast mating-type switching endonuclease HO is a domesticated member of an unorthodox homing genetic element family.</title>
        <authorList>
            <person name="Coughlan A.Y."/>
            <person name="Lombardi L."/>
            <person name="Braun-Galleani S."/>
            <person name="Martos A.R."/>
            <person name="Galeote V."/>
            <person name="Bigey F."/>
            <person name="Dequin S."/>
            <person name="Byrne K.P."/>
            <person name="Wolfe K.H."/>
        </authorList>
    </citation>
    <scope>NUCLEOTIDE SEQUENCE [LARGE SCALE GENOMIC DNA]</scope>
    <source>
        <strain evidence="1 2">CBS2947</strain>
    </source>
</reference>
<proteinExistence type="predicted"/>
<protein>
    <submittedName>
        <fullName evidence="1">Uncharacterized protein</fullName>
    </submittedName>
</protein>
<dbReference type="Proteomes" id="UP000510647">
    <property type="component" value="Chromosome 1"/>
</dbReference>
<keyword evidence="2" id="KW-1185">Reference proteome</keyword>
<name>A0A7H9HN64_9SACH</name>
<organism evidence="1 2">
    <name type="scientific">Torulaspora globosa</name>
    <dbReference type="NCBI Taxonomy" id="48254"/>
    <lineage>
        <taxon>Eukaryota</taxon>
        <taxon>Fungi</taxon>
        <taxon>Dikarya</taxon>
        <taxon>Ascomycota</taxon>
        <taxon>Saccharomycotina</taxon>
        <taxon>Saccharomycetes</taxon>
        <taxon>Saccharomycetales</taxon>
        <taxon>Saccharomycetaceae</taxon>
        <taxon>Torulaspora</taxon>
    </lineage>
</organism>
<gene>
    <name evidence="1" type="ORF">HG537_0A00420</name>
</gene>
<evidence type="ECO:0000313" key="1">
    <source>
        <dbReference type="EMBL" id="QLQ77795.1"/>
    </source>
</evidence>